<feature type="compositionally biased region" description="Basic and acidic residues" evidence="1">
    <location>
        <begin position="376"/>
        <end position="401"/>
    </location>
</feature>
<keyword evidence="2" id="KW-0472">Membrane</keyword>
<keyword evidence="2" id="KW-1133">Transmembrane helix</keyword>
<feature type="region of interest" description="Disordered" evidence="1">
    <location>
        <begin position="334"/>
        <end position="452"/>
    </location>
</feature>
<evidence type="ECO:0008006" key="6">
    <source>
        <dbReference type="Google" id="ProtNLM"/>
    </source>
</evidence>
<keyword evidence="3" id="KW-0732">Signal</keyword>
<evidence type="ECO:0000256" key="1">
    <source>
        <dbReference type="SAM" id="MobiDB-lite"/>
    </source>
</evidence>
<feature type="chain" id="PRO_5029736042" description="Cnidarian restricted protein" evidence="3">
    <location>
        <begin position="30"/>
        <end position="477"/>
    </location>
</feature>
<dbReference type="EnsemblMetazoa" id="CLYHEMT004722.1">
    <property type="protein sequence ID" value="CLYHEMP004722.1"/>
    <property type="gene ID" value="CLYHEMG004722"/>
</dbReference>
<protein>
    <recommendedName>
        <fullName evidence="6">Cnidarian restricted protein</fullName>
    </recommendedName>
</protein>
<sequence>MKKMTTCILGKTIFCLLMLILLISANAKGYPEEKETLLKKDKRFSYTKTVIGVSQKNNTAPPLETKWQVLVNPNITTYQIRIYFNNLELATIKDSKITILRKPLLYLGNDLAIDSLGNQTFQMMLNMYRMPVLYRIVGLHENITYKVRYSDQINEVKYVTQIDYTCKTRPLQGLHESGSPYPCSSILYSHDFPKAIFAGSLLCFLVILSCFILWILRGQKRMFRKKHTTLRKKGHHRSILTSTVSDTRSGSIDSSASGIVGILKPPSTPKPNDDKKNNKGDDSKDQQFTITFQEPSQIEFKFGIQANEISANDSQENEKLKPTIEDFEWSQFQSAEPVLEDSDKPTEESNETIISETNAKNKIIGEDAKANVLEAETGKEMRENTKDVKDSGNDSLKRENDSGDESLTIRNKLDDDDCDKSNKGNMEIDDSSSTENKEFSPPGERMTLEKESDDYILNVKEDTVDSAINDGFETDNE</sequence>
<feature type="region of interest" description="Disordered" evidence="1">
    <location>
        <begin position="243"/>
        <end position="284"/>
    </location>
</feature>
<dbReference type="Proteomes" id="UP000594262">
    <property type="component" value="Unplaced"/>
</dbReference>
<feature type="signal peptide" evidence="3">
    <location>
        <begin position="1"/>
        <end position="29"/>
    </location>
</feature>
<evidence type="ECO:0000256" key="3">
    <source>
        <dbReference type="SAM" id="SignalP"/>
    </source>
</evidence>
<dbReference type="AlphaFoldDB" id="A0A7M5V9B8"/>
<feature type="compositionally biased region" description="Polar residues" evidence="1">
    <location>
        <begin position="243"/>
        <end position="257"/>
    </location>
</feature>
<evidence type="ECO:0000313" key="4">
    <source>
        <dbReference type="EnsemblMetazoa" id="CLYHEMP004722.1"/>
    </source>
</evidence>
<name>A0A7M5V9B8_9CNID</name>
<feature type="compositionally biased region" description="Basic and acidic residues" evidence="1">
    <location>
        <begin position="271"/>
        <end position="284"/>
    </location>
</feature>
<keyword evidence="5" id="KW-1185">Reference proteome</keyword>
<keyword evidence="2" id="KW-0812">Transmembrane</keyword>
<proteinExistence type="predicted"/>
<dbReference type="GeneID" id="136820822"/>
<dbReference type="RefSeq" id="XP_066933155.1">
    <property type="nucleotide sequence ID" value="XM_067077054.1"/>
</dbReference>
<feature type="transmembrane region" description="Helical" evidence="2">
    <location>
        <begin position="195"/>
        <end position="216"/>
    </location>
</feature>
<reference evidence="4" key="1">
    <citation type="submission" date="2021-01" db="UniProtKB">
        <authorList>
            <consortium name="EnsemblMetazoa"/>
        </authorList>
    </citation>
    <scope>IDENTIFICATION</scope>
</reference>
<accession>A0A7M5V9B8</accession>
<evidence type="ECO:0000313" key="5">
    <source>
        <dbReference type="Proteomes" id="UP000594262"/>
    </source>
</evidence>
<organism evidence="4 5">
    <name type="scientific">Clytia hemisphaerica</name>
    <dbReference type="NCBI Taxonomy" id="252671"/>
    <lineage>
        <taxon>Eukaryota</taxon>
        <taxon>Metazoa</taxon>
        <taxon>Cnidaria</taxon>
        <taxon>Hydrozoa</taxon>
        <taxon>Hydroidolina</taxon>
        <taxon>Leptothecata</taxon>
        <taxon>Obeliida</taxon>
        <taxon>Clytiidae</taxon>
        <taxon>Clytia</taxon>
    </lineage>
</organism>
<evidence type="ECO:0000256" key="2">
    <source>
        <dbReference type="SAM" id="Phobius"/>
    </source>
</evidence>